<evidence type="ECO:0000313" key="3">
    <source>
        <dbReference type="Proteomes" id="UP000238274"/>
    </source>
</evidence>
<dbReference type="AlphaFoldDB" id="A0A2S4UW20"/>
<reference evidence="2 3" key="1">
    <citation type="submission" date="2017-12" db="EMBL/GenBank/DDBJ databases">
        <title>Gene loss provides genomic basis for host adaptation in cereal stripe rust fungi.</title>
        <authorList>
            <person name="Xia C."/>
        </authorList>
    </citation>
    <scope>NUCLEOTIDE SEQUENCE [LARGE SCALE GENOMIC DNA]</scope>
    <source>
        <strain evidence="2 3">93TX-2</strain>
    </source>
</reference>
<dbReference type="Proteomes" id="UP000238274">
    <property type="component" value="Unassembled WGS sequence"/>
</dbReference>
<feature type="region of interest" description="Disordered" evidence="1">
    <location>
        <begin position="24"/>
        <end position="46"/>
    </location>
</feature>
<keyword evidence="3" id="KW-1185">Reference proteome</keyword>
<protein>
    <submittedName>
        <fullName evidence="2">Uncharacterized protein</fullName>
    </submittedName>
</protein>
<dbReference type="VEuPathDB" id="FungiDB:PSHT_12523"/>
<dbReference type="VEuPathDB" id="FungiDB:PSTT_10638"/>
<proteinExistence type="predicted"/>
<organism evidence="2 3">
    <name type="scientific">Puccinia striiformis</name>
    <dbReference type="NCBI Taxonomy" id="27350"/>
    <lineage>
        <taxon>Eukaryota</taxon>
        <taxon>Fungi</taxon>
        <taxon>Dikarya</taxon>
        <taxon>Basidiomycota</taxon>
        <taxon>Pucciniomycotina</taxon>
        <taxon>Pucciniomycetes</taxon>
        <taxon>Pucciniales</taxon>
        <taxon>Pucciniaceae</taxon>
        <taxon>Puccinia</taxon>
    </lineage>
</organism>
<reference evidence="3" key="3">
    <citation type="journal article" date="2018" name="Mol. Plant Microbe Interact.">
        <title>Genome sequence resources for the wheat stripe rust pathogen (Puccinia striiformis f. sp. tritici) and the barley stripe rust pathogen (Puccinia striiformis f. sp. hordei).</title>
        <authorList>
            <person name="Xia C."/>
            <person name="Wang M."/>
            <person name="Yin C."/>
            <person name="Cornejo O.E."/>
            <person name="Hulbert S.H."/>
            <person name="Chen X."/>
        </authorList>
    </citation>
    <scope>NUCLEOTIDE SEQUENCE [LARGE SCALE GENOMIC DNA]</scope>
    <source>
        <strain evidence="3">93TX-2</strain>
    </source>
</reference>
<dbReference type="EMBL" id="PKSM01000231">
    <property type="protein sequence ID" value="POW01484.1"/>
    <property type="molecule type" value="Genomic_DNA"/>
</dbReference>
<evidence type="ECO:0000313" key="2">
    <source>
        <dbReference type="EMBL" id="POW01484.1"/>
    </source>
</evidence>
<comment type="caution">
    <text evidence="2">The sequence shown here is derived from an EMBL/GenBank/DDBJ whole genome shotgun (WGS) entry which is preliminary data.</text>
</comment>
<accession>A0A2S4UW20</accession>
<gene>
    <name evidence="2" type="ORF">PSHT_12523</name>
</gene>
<sequence length="117" mass="13298">MMKDDAPSFGKFLFELEDELRRQRIPSSQLVPPPSQSPSPPESSLVVPQIRMKDDLGVRFVKTEFITSNLPFCKELQSTAPREDFPKVKLYWANSLPARGFNQSITRPLTPTSCSRD</sequence>
<reference evidence="3" key="2">
    <citation type="journal article" date="2018" name="BMC Genomics">
        <title>Genomic insights into host adaptation between the wheat stripe rust pathogen (Puccinia striiformis f. sp. tritici) and the barley stripe rust pathogen (Puccinia striiformis f. sp. hordei).</title>
        <authorList>
            <person name="Xia C."/>
            <person name="Wang M."/>
            <person name="Yin C."/>
            <person name="Cornejo O.E."/>
            <person name="Hulbert S.H."/>
            <person name="Chen X."/>
        </authorList>
    </citation>
    <scope>NUCLEOTIDE SEQUENCE [LARGE SCALE GENOMIC DNA]</scope>
    <source>
        <strain evidence="3">93TX-2</strain>
    </source>
</reference>
<name>A0A2S4UW20_9BASI</name>
<feature type="compositionally biased region" description="Pro residues" evidence="1">
    <location>
        <begin position="31"/>
        <end position="41"/>
    </location>
</feature>
<evidence type="ECO:0000256" key="1">
    <source>
        <dbReference type="SAM" id="MobiDB-lite"/>
    </source>
</evidence>